<dbReference type="Proteomes" id="UP000054771">
    <property type="component" value="Unassembled WGS sequence"/>
</dbReference>
<dbReference type="AlphaFoldDB" id="A0A0U5GHF2"/>
<dbReference type="OMA" id="IHEDKCA"/>
<dbReference type="InterPro" id="IPR006760">
    <property type="entry name" value="Endosulphine"/>
</dbReference>
<feature type="compositionally biased region" description="Basic and acidic residues" evidence="3">
    <location>
        <begin position="114"/>
        <end position="123"/>
    </location>
</feature>
<evidence type="ECO:0000313" key="5">
    <source>
        <dbReference type="Proteomes" id="UP000054771"/>
    </source>
</evidence>
<evidence type="ECO:0000256" key="3">
    <source>
        <dbReference type="SAM" id="MobiDB-lite"/>
    </source>
</evidence>
<keyword evidence="5" id="KW-1185">Reference proteome</keyword>
<reference evidence="5" key="1">
    <citation type="journal article" date="2016" name="Genome Announc.">
        <title>Draft genome sequences of fungus Aspergillus calidoustus.</title>
        <authorList>
            <person name="Horn F."/>
            <person name="Linde J."/>
            <person name="Mattern D.J."/>
            <person name="Walther G."/>
            <person name="Guthke R."/>
            <person name="Scherlach K."/>
            <person name="Martin K."/>
            <person name="Brakhage A.A."/>
            <person name="Petzke L."/>
            <person name="Valiante V."/>
        </authorList>
    </citation>
    <scope>NUCLEOTIDE SEQUENCE [LARGE SCALE GENOMIC DNA]</scope>
    <source>
        <strain evidence="5">SF006504</strain>
    </source>
</reference>
<gene>
    <name evidence="4" type="ORF">ASPCAL14968</name>
</gene>
<name>A0A0U5GHF2_ASPCI</name>
<proteinExistence type="inferred from homology"/>
<evidence type="ECO:0000256" key="1">
    <source>
        <dbReference type="ARBA" id="ARBA00010520"/>
    </source>
</evidence>
<feature type="region of interest" description="Disordered" evidence="3">
    <location>
        <begin position="59"/>
        <end position="123"/>
    </location>
</feature>
<evidence type="ECO:0000313" key="4">
    <source>
        <dbReference type="EMBL" id="CEL11873.1"/>
    </source>
</evidence>
<sequence>MGFDRDNESHAELLSEHERHILSAYGKVPRRHKLAQQKRVYFDPGDIALSAVKKVTDEGAIQTGTSHPVRESISHPYAPAPTTSNISGDESKRLDVNQNHNRKIADSPLFQVTENRDGKGSEM</sequence>
<dbReference type="Pfam" id="PF04667">
    <property type="entry name" value="Endosulfine"/>
    <property type="match status" value="1"/>
</dbReference>
<comment type="similarity">
    <text evidence="1 2">Belongs to the endosulfine family.</text>
</comment>
<dbReference type="OrthoDB" id="5949865at2759"/>
<accession>A0A0U5GHF2</accession>
<dbReference type="STRING" id="454130.A0A0U5GHF2"/>
<dbReference type="EMBL" id="CDMC01000034">
    <property type="protein sequence ID" value="CEL11873.1"/>
    <property type="molecule type" value="Genomic_DNA"/>
</dbReference>
<evidence type="ECO:0000256" key="2">
    <source>
        <dbReference type="RuleBase" id="RU363120"/>
    </source>
</evidence>
<organism evidence="4 5">
    <name type="scientific">Aspergillus calidoustus</name>
    <dbReference type="NCBI Taxonomy" id="454130"/>
    <lineage>
        <taxon>Eukaryota</taxon>
        <taxon>Fungi</taxon>
        <taxon>Dikarya</taxon>
        <taxon>Ascomycota</taxon>
        <taxon>Pezizomycotina</taxon>
        <taxon>Eurotiomycetes</taxon>
        <taxon>Eurotiomycetidae</taxon>
        <taxon>Eurotiales</taxon>
        <taxon>Aspergillaceae</taxon>
        <taxon>Aspergillus</taxon>
        <taxon>Aspergillus subgen. Nidulantes</taxon>
    </lineage>
</organism>
<protein>
    <recommendedName>
        <fullName evidence="2">mRNA stability protein</fullName>
    </recommendedName>
</protein>
<comment type="function">
    <text evidence="2">Plays an essential role in initiation of the G0 program by preventing the degradation of specific nutrient-regulated mRNAs via the 5'-3' mRNA decay pathway.</text>
</comment>